<accession>A0A1F4VZA0</accession>
<name>A0A1F4VZA0_UNCKA</name>
<reference evidence="2 3" key="1">
    <citation type="journal article" date="2016" name="Nat. Commun.">
        <title>Thousands of microbial genomes shed light on interconnected biogeochemical processes in an aquifer system.</title>
        <authorList>
            <person name="Anantharaman K."/>
            <person name="Brown C.T."/>
            <person name="Hug L.A."/>
            <person name="Sharon I."/>
            <person name="Castelle C.J."/>
            <person name="Probst A.J."/>
            <person name="Thomas B.C."/>
            <person name="Singh A."/>
            <person name="Wilkins M.J."/>
            <person name="Karaoz U."/>
            <person name="Brodie E.L."/>
            <person name="Williams K.H."/>
            <person name="Hubbard S.S."/>
            <person name="Banfield J.F."/>
        </authorList>
    </citation>
    <scope>NUCLEOTIDE SEQUENCE [LARGE SCALE GENOMIC DNA]</scope>
</reference>
<evidence type="ECO:0000256" key="1">
    <source>
        <dbReference type="SAM" id="MobiDB-lite"/>
    </source>
</evidence>
<organism evidence="2 3">
    <name type="scientific">candidate division WWE3 bacterium RIFOXYA2_FULL_46_9</name>
    <dbReference type="NCBI Taxonomy" id="1802636"/>
    <lineage>
        <taxon>Bacteria</taxon>
        <taxon>Katanobacteria</taxon>
    </lineage>
</organism>
<dbReference type="Proteomes" id="UP000176614">
    <property type="component" value="Unassembled WGS sequence"/>
</dbReference>
<dbReference type="EMBL" id="MEVT01000017">
    <property type="protein sequence ID" value="OGC62491.1"/>
    <property type="molecule type" value="Genomic_DNA"/>
</dbReference>
<protein>
    <submittedName>
        <fullName evidence="2">Uncharacterized protein</fullName>
    </submittedName>
</protein>
<evidence type="ECO:0000313" key="2">
    <source>
        <dbReference type="EMBL" id="OGC62491.1"/>
    </source>
</evidence>
<feature type="region of interest" description="Disordered" evidence="1">
    <location>
        <begin position="56"/>
        <end position="77"/>
    </location>
</feature>
<evidence type="ECO:0000313" key="3">
    <source>
        <dbReference type="Proteomes" id="UP000176614"/>
    </source>
</evidence>
<comment type="caution">
    <text evidence="2">The sequence shown here is derived from an EMBL/GenBank/DDBJ whole genome shotgun (WGS) entry which is preliminary data.</text>
</comment>
<sequence length="77" mass="8043">MPWSRLGDALFPPGLRKTGSVEVLEDGAGGRPWPPRPSFSLKPGGEVGVDVLHPEPQGTLSDAVGGNLPVARESVDE</sequence>
<gene>
    <name evidence="2" type="ORF">A2264_01145</name>
</gene>
<proteinExistence type="predicted"/>
<dbReference type="AlphaFoldDB" id="A0A1F4VZA0"/>